<sequence length="121" mass="12959">MQQAVIDLHNTGIGKKAIMAELGVSTVFIDKSLYAASEGNSIRMKRDLMTGAEKLAAALRNTAGYQSAPARFTAPIGASRAMGLVRRPVAASDTRRFSDGRSPCPNCGTRGDIPCKHQRPR</sequence>
<dbReference type="AlphaFoldDB" id="A0A3S2UPY4"/>
<reference evidence="2 3" key="1">
    <citation type="submission" date="2019-01" db="EMBL/GenBank/DDBJ databases">
        <authorList>
            <person name="Chen W.-M."/>
        </authorList>
    </citation>
    <scope>NUCLEOTIDE SEQUENCE [LARGE SCALE GENOMIC DNA]</scope>
    <source>
        <strain evidence="2 3">FSY-9</strain>
    </source>
</reference>
<feature type="region of interest" description="Disordered" evidence="1">
    <location>
        <begin position="89"/>
        <end position="121"/>
    </location>
</feature>
<keyword evidence="3" id="KW-1185">Reference proteome</keyword>
<name>A0A3S2UPY4_9SPHN</name>
<evidence type="ECO:0000313" key="2">
    <source>
        <dbReference type="EMBL" id="RVU03906.1"/>
    </source>
</evidence>
<dbReference type="RefSeq" id="WP_127710458.1">
    <property type="nucleotide sequence ID" value="NZ_SACO01000011.1"/>
</dbReference>
<accession>A0A3S2UPY4</accession>
<dbReference type="EMBL" id="SACO01000011">
    <property type="protein sequence ID" value="RVU03906.1"/>
    <property type="molecule type" value="Genomic_DNA"/>
</dbReference>
<evidence type="ECO:0000313" key="3">
    <source>
        <dbReference type="Proteomes" id="UP000282837"/>
    </source>
</evidence>
<protein>
    <submittedName>
        <fullName evidence="2">Uncharacterized protein</fullName>
    </submittedName>
</protein>
<organism evidence="2 3">
    <name type="scientific">Novosphingobium umbonatum</name>
    <dbReference type="NCBI Taxonomy" id="1908524"/>
    <lineage>
        <taxon>Bacteria</taxon>
        <taxon>Pseudomonadati</taxon>
        <taxon>Pseudomonadota</taxon>
        <taxon>Alphaproteobacteria</taxon>
        <taxon>Sphingomonadales</taxon>
        <taxon>Sphingomonadaceae</taxon>
        <taxon>Novosphingobium</taxon>
    </lineage>
</organism>
<evidence type="ECO:0000256" key="1">
    <source>
        <dbReference type="SAM" id="MobiDB-lite"/>
    </source>
</evidence>
<dbReference type="Proteomes" id="UP000282837">
    <property type="component" value="Unassembled WGS sequence"/>
</dbReference>
<gene>
    <name evidence="2" type="ORF">EOE18_13685</name>
</gene>
<comment type="caution">
    <text evidence="2">The sequence shown here is derived from an EMBL/GenBank/DDBJ whole genome shotgun (WGS) entry which is preliminary data.</text>
</comment>
<proteinExistence type="predicted"/>